<feature type="transmembrane region" description="Helical" evidence="4">
    <location>
        <begin position="193"/>
        <end position="213"/>
    </location>
</feature>
<reference evidence="5 6" key="1">
    <citation type="journal article" date="2018" name="MBio">
        <title>Comparative Genomics Reveals the Core Gene Toolbox for the Fungus-Insect Symbiosis.</title>
        <authorList>
            <person name="Wang Y."/>
            <person name="Stata M."/>
            <person name="Wang W."/>
            <person name="Stajich J.E."/>
            <person name="White M.M."/>
            <person name="Moncalvo J.M."/>
        </authorList>
    </citation>
    <scope>NUCLEOTIDE SEQUENCE [LARGE SCALE GENOMIC DNA]</scope>
    <source>
        <strain evidence="5 6">SC-DP-2</strain>
    </source>
</reference>
<comment type="subcellular location">
    <subcellularLocation>
        <location evidence="1">Membrane</location>
        <topology evidence="1">Multi-pass membrane protein</topology>
    </subcellularLocation>
</comment>
<accession>A0A2T9ZAR7</accession>
<dbReference type="EMBL" id="MBFS01000899">
    <property type="protein sequence ID" value="PVV01672.1"/>
    <property type="molecule type" value="Genomic_DNA"/>
</dbReference>
<dbReference type="Gene3D" id="1.20.1250.20">
    <property type="entry name" value="MFS general substrate transporter like domains"/>
    <property type="match status" value="2"/>
</dbReference>
<evidence type="ECO:0000313" key="6">
    <source>
        <dbReference type="Proteomes" id="UP000245609"/>
    </source>
</evidence>
<sequence>MSGKLSLGSNKDEAEATNSNNSVPEEPLQDQGYAWVIFAAGFMIFLITFGAFNAFGVFQTYYLLTIFKDVPADLVGWISTVTIVMTHLGGLTAGMFVRAIGVRKTCLLFSITGCLGLILSSFFQKVWHLVLTQGLLYGFSCSILINVSITMQSMWFNKYKGFVLGSVSAAGGIGSLIMVPTVTSSIKSLDVRWSFRILAIVFAVTTIPGSLLLKPRVPFIPSKKIIDLSLFKDPYTIFLFIACFGMQWGYTVSILFFPASLKDLGKSQTFATNYIMAFSSASIVGRVCSGLLADTFDPIYVLITSMGGTMISVFVLWLGIKTVPSFLAFYILYGLFGINLFSLSPMMVGRHYQLERVSQANALMFMSMGIASLLGIPISSYVFQHTGHRTNFNQIIILCGSFYALGFIDLIAFKFYTSYSKNKGSASL</sequence>
<feature type="transmembrane region" description="Helical" evidence="4">
    <location>
        <begin position="395"/>
        <end position="416"/>
    </location>
</feature>
<dbReference type="PANTHER" id="PTHR11360">
    <property type="entry name" value="MONOCARBOXYLATE TRANSPORTER"/>
    <property type="match status" value="1"/>
</dbReference>
<dbReference type="GO" id="GO:0016020">
    <property type="term" value="C:membrane"/>
    <property type="evidence" value="ECO:0007669"/>
    <property type="project" value="UniProtKB-SubCell"/>
</dbReference>
<feature type="transmembrane region" description="Helical" evidence="4">
    <location>
        <begin position="326"/>
        <end position="348"/>
    </location>
</feature>
<evidence type="ECO:0000256" key="2">
    <source>
        <dbReference type="ARBA" id="ARBA00006727"/>
    </source>
</evidence>
<dbReference type="SUPFAM" id="SSF103473">
    <property type="entry name" value="MFS general substrate transporter"/>
    <property type="match status" value="1"/>
</dbReference>
<name>A0A2T9ZAR7_9FUNG</name>
<protein>
    <recommendedName>
        <fullName evidence="7">Major facilitator superfamily (MFS) profile domain-containing protein</fullName>
    </recommendedName>
</protein>
<dbReference type="PANTHER" id="PTHR11360:SF284">
    <property type="entry name" value="EG:103B4.3 PROTEIN-RELATED"/>
    <property type="match status" value="1"/>
</dbReference>
<evidence type="ECO:0000256" key="4">
    <source>
        <dbReference type="SAM" id="Phobius"/>
    </source>
</evidence>
<feature type="transmembrane region" description="Helical" evidence="4">
    <location>
        <begin position="129"/>
        <end position="149"/>
    </location>
</feature>
<feature type="region of interest" description="Disordered" evidence="3">
    <location>
        <begin position="1"/>
        <end position="25"/>
    </location>
</feature>
<feature type="transmembrane region" description="Helical" evidence="4">
    <location>
        <begin position="299"/>
        <end position="320"/>
    </location>
</feature>
<evidence type="ECO:0008006" key="7">
    <source>
        <dbReference type="Google" id="ProtNLM"/>
    </source>
</evidence>
<dbReference type="AlphaFoldDB" id="A0A2T9ZAR7"/>
<comment type="similarity">
    <text evidence="2">Belongs to the major facilitator superfamily. Monocarboxylate porter (TC 2.A.1.13) family.</text>
</comment>
<dbReference type="InterPro" id="IPR011701">
    <property type="entry name" value="MFS"/>
</dbReference>
<organism evidence="5 6">
    <name type="scientific">Smittium megazygosporum</name>
    <dbReference type="NCBI Taxonomy" id="133381"/>
    <lineage>
        <taxon>Eukaryota</taxon>
        <taxon>Fungi</taxon>
        <taxon>Fungi incertae sedis</taxon>
        <taxon>Zoopagomycota</taxon>
        <taxon>Kickxellomycotina</taxon>
        <taxon>Harpellomycetes</taxon>
        <taxon>Harpellales</taxon>
        <taxon>Legeriomycetaceae</taxon>
        <taxon>Smittium</taxon>
    </lineage>
</organism>
<evidence type="ECO:0000256" key="3">
    <source>
        <dbReference type="SAM" id="MobiDB-lite"/>
    </source>
</evidence>
<dbReference type="Proteomes" id="UP000245609">
    <property type="component" value="Unassembled WGS sequence"/>
</dbReference>
<dbReference type="GO" id="GO:0022857">
    <property type="term" value="F:transmembrane transporter activity"/>
    <property type="evidence" value="ECO:0007669"/>
    <property type="project" value="InterPro"/>
</dbReference>
<keyword evidence="4" id="KW-1133">Transmembrane helix</keyword>
<feature type="transmembrane region" description="Helical" evidence="4">
    <location>
        <begin position="360"/>
        <end position="383"/>
    </location>
</feature>
<keyword evidence="6" id="KW-1185">Reference proteome</keyword>
<dbReference type="InterPro" id="IPR050327">
    <property type="entry name" value="Proton-linked_MCT"/>
</dbReference>
<keyword evidence="4" id="KW-0812">Transmembrane</keyword>
<feature type="transmembrane region" description="Helical" evidence="4">
    <location>
        <begin position="106"/>
        <end position="123"/>
    </location>
</feature>
<feature type="transmembrane region" description="Helical" evidence="4">
    <location>
        <begin position="161"/>
        <end position="181"/>
    </location>
</feature>
<keyword evidence="4" id="KW-0472">Membrane</keyword>
<feature type="transmembrane region" description="Helical" evidence="4">
    <location>
        <begin position="33"/>
        <end position="55"/>
    </location>
</feature>
<dbReference type="OrthoDB" id="6499973at2759"/>
<comment type="caution">
    <text evidence="5">The sequence shown here is derived from an EMBL/GenBank/DDBJ whole genome shotgun (WGS) entry which is preliminary data.</text>
</comment>
<feature type="transmembrane region" description="Helical" evidence="4">
    <location>
        <begin position="234"/>
        <end position="259"/>
    </location>
</feature>
<evidence type="ECO:0000313" key="5">
    <source>
        <dbReference type="EMBL" id="PVV01672.1"/>
    </source>
</evidence>
<evidence type="ECO:0000256" key="1">
    <source>
        <dbReference type="ARBA" id="ARBA00004141"/>
    </source>
</evidence>
<proteinExistence type="inferred from homology"/>
<gene>
    <name evidence="5" type="ORF">BB560_003899</name>
</gene>
<feature type="transmembrane region" description="Helical" evidence="4">
    <location>
        <begin position="75"/>
        <end position="97"/>
    </location>
</feature>
<dbReference type="InterPro" id="IPR036259">
    <property type="entry name" value="MFS_trans_sf"/>
</dbReference>
<dbReference type="Pfam" id="PF07690">
    <property type="entry name" value="MFS_1"/>
    <property type="match status" value="1"/>
</dbReference>